<accession>A3U6S1</accession>
<reference evidence="1 2" key="1">
    <citation type="journal article" date="2010" name="J. Bacteriol.">
        <title>The complete genome sequence of Croceibacter atlanticus HTCC2559T.</title>
        <authorList>
            <person name="Oh H.M."/>
            <person name="Kang I."/>
            <person name="Ferriera S."/>
            <person name="Giovannoni S.J."/>
            <person name="Cho J.C."/>
        </authorList>
    </citation>
    <scope>NUCLEOTIDE SEQUENCE [LARGE SCALE GENOMIC DNA]</scope>
    <source>
        <strain evidence="2">ATCC BAA-628 / HTCC2559 / KCTC 12090</strain>
    </source>
</reference>
<dbReference type="EMBL" id="CP002046">
    <property type="protein sequence ID" value="EAP87938.1"/>
    <property type="molecule type" value="Genomic_DNA"/>
</dbReference>
<proteinExistence type="predicted"/>
<dbReference type="KEGG" id="cat:CA2559_04245"/>
<evidence type="ECO:0000313" key="1">
    <source>
        <dbReference type="EMBL" id="EAP87938.1"/>
    </source>
</evidence>
<protein>
    <submittedName>
        <fullName evidence="1">Uncharacterized protein</fullName>
    </submittedName>
</protein>
<dbReference type="Proteomes" id="UP000002297">
    <property type="component" value="Chromosome"/>
</dbReference>
<dbReference type="HOGENOM" id="CLU_3116946_0_0_10"/>
<name>A3U6S1_CROAH</name>
<sequence length="50" mass="6019">MDLDEKIQLKQKELSLSDSPEKKSQIQQELKKLQLRKEIEAIKRRIEQIN</sequence>
<evidence type="ECO:0000313" key="2">
    <source>
        <dbReference type="Proteomes" id="UP000002297"/>
    </source>
</evidence>
<organism evidence="1 2">
    <name type="scientific">Croceibacter atlanticus (strain ATCC BAA-628 / JCM 21780 / CIP 108009 / IAM 15332 / KCTC 12090 / HTCC2559)</name>
    <dbReference type="NCBI Taxonomy" id="216432"/>
    <lineage>
        <taxon>Bacteria</taxon>
        <taxon>Pseudomonadati</taxon>
        <taxon>Bacteroidota</taxon>
        <taxon>Flavobacteriia</taxon>
        <taxon>Flavobacteriales</taxon>
        <taxon>Flavobacteriaceae</taxon>
        <taxon>Croceibacter</taxon>
    </lineage>
</organism>
<gene>
    <name evidence="1" type="ordered locus">CA2559_04245</name>
</gene>
<keyword evidence="2" id="KW-1185">Reference proteome</keyword>
<dbReference type="STRING" id="216432.CA2559_04245"/>
<dbReference type="AlphaFoldDB" id="A3U6S1"/>